<evidence type="ECO:0000256" key="3">
    <source>
        <dbReference type="ARBA" id="ARBA00022777"/>
    </source>
</evidence>
<dbReference type="Gene3D" id="3.40.50.10240">
    <property type="entry name" value="Thiamin pyrophosphokinase, catalytic domain"/>
    <property type="match status" value="1"/>
</dbReference>
<proteinExistence type="predicted"/>
<dbReference type="GeneID" id="25257589"/>
<reference evidence="6" key="2">
    <citation type="submission" date="2013-10" db="EMBL/GenBank/DDBJ databases">
        <authorList>
            <person name="Aslett M."/>
        </authorList>
    </citation>
    <scope>NUCLEOTIDE SEQUENCE [LARGE SCALE GENOMIC DNA]</scope>
    <source>
        <strain evidence="6">Houghton</strain>
    </source>
</reference>
<protein>
    <recommendedName>
        <fullName evidence="8">Thiamin pyrophosphokinase catalytic domain-containing protein</fullName>
    </recommendedName>
</protein>
<dbReference type="Proteomes" id="UP000030747">
    <property type="component" value="Unassembled WGS sequence"/>
</dbReference>
<dbReference type="SUPFAM" id="SSF63999">
    <property type="entry name" value="Thiamin pyrophosphokinase, catalytic domain"/>
    <property type="match status" value="1"/>
</dbReference>
<sequence>MLPAARGAFVFPFRPQLHAMHALRAPRASACKPQGCCSAAAALKPPAAAQQRRSHSSSSSSSSGPTHILDLRFLEALRPGSAKWKAVPPAPAAAAATAEAAAAAAAPAAAAAEAGRVVLLVLNRPLPPYFKALLQQASLVLAADGAANHLRHIYEQQQQQQQLQLQQQQQRGRAAEDCGAGAAASGVRTLQWPACICGDLDSLKEEVKYNNNYNYKFN</sequence>
<organism evidence="6 7">
    <name type="scientific">Eimeria tenella</name>
    <name type="common">Coccidian parasite</name>
    <dbReference type="NCBI Taxonomy" id="5802"/>
    <lineage>
        <taxon>Eukaryota</taxon>
        <taxon>Sar</taxon>
        <taxon>Alveolata</taxon>
        <taxon>Apicomplexa</taxon>
        <taxon>Conoidasida</taxon>
        <taxon>Coccidia</taxon>
        <taxon>Eucoccidiorida</taxon>
        <taxon>Eimeriorina</taxon>
        <taxon>Eimeriidae</taxon>
        <taxon>Eimeria</taxon>
    </lineage>
</organism>
<keyword evidence="2" id="KW-0547">Nucleotide-binding</keyword>
<dbReference type="OrthoDB" id="10553460at2759"/>
<evidence type="ECO:0008006" key="8">
    <source>
        <dbReference type="Google" id="ProtNLM"/>
    </source>
</evidence>
<evidence type="ECO:0000256" key="1">
    <source>
        <dbReference type="ARBA" id="ARBA00022679"/>
    </source>
</evidence>
<evidence type="ECO:0000256" key="5">
    <source>
        <dbReference type="SAM" id="MobiDB-lite"/>
    </source>
</evidence>
<gene>
    <name evidence="6" type="ORF">ETH_00042750</name>
</gene>
<dbReference type="InterPro" id="IPR036759">
    <property type="entry name" value="TPK_catalytic_sf"/>
</dbReference>
<dbReference type="VEuPathDB" id="ToxoDB:ETH_00042750"/>
<dbReference type="AlphaFoldDB" id="U6KMY4"/>
<dbReference type="GO" id="GO:0009229">
    <property type="term" value="P:thiamine diphosphate biosynthetic process"/>
    <property type="evidence" value="ECO:0007669"/>
    <property type="project" value="InterPro"/>
</dbReference>
<dbReference type="VEuPathDB" id="ToxoDB:ETH2_1416700"/>
<dbReference type="GO" id="GO:0004788">
    <property type="term" value="F:thiamine diphosphokinase activity"/>
    <property type="evidence" value="ECO:0007669"/>
    <property type="project" value="InterPro"/>
</dbReference>
<feature type="region of interest" description="Disordered" evidence="5">
    <location>
        <begin position="47"/>
        <end position="66"/>
    </location>
</feature>
<keyword evidence="1" id="KW-0808">Transferase</keyword>
<keyword evidence="7" id="KW-1185">Reference proteome</keyword>
<dbReference type="GO" id="GO:0016301">
    <property type="term" value="F:kinase activity"/>
    <property type="evidence" value="ECO:0007669"/>
    <property type="project" value="UniProtKB-KW"/>
</dbReference>
<dbReference type="EMBL" id="HG674388">
    <property type="protein sequence ID" value="CDJ39432.1"/>
    <property type="molecule type" value="Genomic_DNA"/>
</dbReference>
<evidence type="ECO:0000256" key="4">
    <source>
        <dbReference type="ARBA" id="ARBA00022840"/>
    </source>
</evidence>
<evidence type="ECO:0000313" key="6">
    <source>
        <dbReference type="EMBL" id="CDJ39432.1"/>
    </source>
</evidence>
<evidence type="ECO:0000313" key="7">
    <source>
        <dbReference type="Proteomes" id="UP000030747"/>
    </source>
</evidence>
<dbReference type="GO" id="GO:0005524">
    <property type="term" value="F:ATP binding"/>
    <property type="evidence" value="ECO:0007669"/>
    <property type="project" value="UniProtKB-KW"/>
</dbReference>
<name>U6KMY4_EIMTE</name>
<dbReference type="RefSeq" id="XP_013230187.1">
    <property type="nucleotide sequence ID" value="XM_013374733.1"/>
</dbReference>
<evidence type="ECO:0000256" key="2">
    <source>
        <dbReference type="ARBA" id="ARBA00022741"/>
    </source>
</evidence>
<reference evidence="6" key="1">
    <citation type="submission" date="2013-10" db="EMBL/GenBank/DDBJ databases">
        <title>Genomic analysis of the causative agents of coccidiosis in chickens.</title>
        <authorList>
            <person name="Reid A.J."/>
            <person name="Blake D."/>
            <person name="Billington K."/>
            <person name="Browne H."/>
            <person name="Dunn M."/>
            <person name="Hung S."/>
            <person name="Kawahara F."/>
            <person name="Miranda-Saavedra D."/>
            <person name="Mourier T."/>
            <person name="Nagra H."/>
            <person name="Otto T.D."/>
            <person name="Rawlings N."/>
            <person name="Sanchez A."/>
            <person name="Sanders M."/>
            <person name="Subramaniam C."/>
            <person name="Tay Y."/>
            <person name="Dear P."/>
            <person name="Doerig C."/>
            <person name="Gruber A."/>
            <person name="Parkinson J."/>
            <person name="Shirley M."/>
            <person name="Wan K.L."/>
            <person name="Berriman M."/>
            <person name="Tomley F."/>
            <person name="Pain A."/>
        </authorList>
    </citation>
    <scope>NUCLEOTIDE SEQUENCE [LARGE SCALE GENOMIC DNA]</scope>
    <source>
        <strain evidence="6">Houghton</strain>
    </source>
</reference>
<keyword evidence="3" id="KW-0418">Kinase</keyword>
<accession>U6KMY4</accession>
<keyword evidence="4" id="KW-0067">ATP-binding</keyword>